<accession>A0A183ITA9</accession>
<evidence type="ECO:0000313" key="3">
    <source>
        <dbReference type="WBParaSite" id="SBAD_0000712101-mRNA-1"/>
    </source>
</evidence>
<dbReference type="Proteomes" id="UP000270296">
    <property type="component" value="Unassembled WGS sequence"/>
</dbReference>
<evidence type="ECO:0000313" key="2">
    <source>
        <dbReference type="Proteomes" id="UP000270296"/>
    </source>
</evidence>
<protein>
    <submittedName>
        <fullName evidence="1 3">Uncharacterized protein</fullName>
    </submittedName>
</protein>
<reference evidence="3" key="1">
    <citation type="submission" date="2016-06" db="UniProtKB">
        <authorList>
            <consortium name="WormBaseParasite"/>
        </authorList>
    </citation>
    <scope>IDENTIFICATION</scope>
</reference>
<reference evidence="1 2" key="2">
    <citation type="submission" date="2018-11" db="EMBL/GenBank/DDBJ databases">
        <authorList>
            <consortium name="Pathogen Informatics"/>
        </authorList>
    </citation>
    <scope>NUCLEOTIDE SEQUENCE [LARGE SCALE GENOMIC DNA]</scope>
</reference>
<gene>
    <name evidence="1" type="ORF">SBAD_LOCUS6856</name>
</gene>
<sequence>MSPALPSFCVDKWQRVAEKQNTSDANVHRVDAVMKRLQYRFYDIPDSLRTFSRLKMDHRSSFSADCLVYAADVASYPHHQTNGWLLILIPYDRDDPQKVFTMELRSKAKHDRAIPRSSILIHQIEEHNGIREEQHKRKVGSERCADGYVRYALNFDISVCVTDGENLMLMKQDWRWRQYQSFYYLLTYGLNMCIRGYVWREIDPYDYRTRSDGECVSGYVMRNAFPGDFVCVSPHDKQQASEDNMLNELRLRYFKFFNGVDEVSYNSKVFPATLSTDGR</sequence>
<dbReference type="EMBL" id="UZAM01010101">
    <property type="protein sequence ID" value="VDP10980.1"/>
    <property type="molecule type" value="Genomic_DNA"/>
</dbReference>
<organism evidence="3">
    <name type="scientific">Soboliphyme baturini</name>
    <dbReference type="NCBI Taxonomy" id="241478"/>
    <lineage>
        <taxon>Eukaryota</taxon>
        <taxon>Metazoa</taxon>
        <taxon>Ecdysozoa</taxon>
        <taxon>Nematoda</taxon>
        <taxon>Enoplea</taxon>
        <taxon>Dorylaimia</taxon>
        <taxon>Dioctophymatida</taxon>
        <taxon>Dioctophymatoidea</taxon>
        <taxon>Soboliphymatidae</taxon>
        <taxon>Soboliphyme</taxon>
    </lineage>
</organism>
<dbReference type="OrthoDB" id="5843947at2759"/>
<keyword evidence="2" id="KW-1185">Reference proteome</keyword>
<proteinExistence type="predicted"/>
<name>A0A183ITA9_9BILA</name>
<dbReference type="WBParaSite" id="SBAD_0000712101-mRNA-1">
    <property type="protein sequence ID" value="SBAD_0000712101-mRNA-1"/>
    <property type="gene ID" value="SBAD_0000712101"/>
</dbReference>
<dbReference type="AlphaFoldDB" id="A0A183ITA9"/>
<evidence type="ECO:0000313" key="1">
    <source>
        <dbReference type="EMBL" id="VDP10980.1"/>
    </source>
</evidence>